<evidence type="ECO:0000256" key="1">
    <source>
        <dbReference type="ARBA" id="ARBA00044504"/>
    </source>
</evidence>
<sequence>MEQEMKERKRSEIREGDQEKWVYNSSVDHKGKVPLRASTGVWIAALFIITIEVSERLSFFGLSTNLITYLTKVIQQDLKTAAKNVNYWSGVTTMMPLIGGFIADAYTGRFAMILISSAIYIMGLGLLTMSRFIPSLKPCATDSCHSPRFMK</sequence>
<evidence type="ECO:0000256" key="2">
    <source>
        <dbReference type="SAM" id="Phobius"/>
    </source>
</evidence>
<dbReference type="InterPro" id="IPR036259">
    <property type="entry name" value="MFS_trans_sf"/>
</dbReference>
<comment type="similarity">
    <text evidence="1">Belongs to the major facilitator superfamily. Phosphate:H(+) symporter (TC 2.A.1.9) family.</text>
</comment>
<proteinExistence type="inferred from homology"/>
<comment type="caution">
    <text evidence="3">The sequence shown here is derived from an EMBL/GenBank/DDBJ whole genome shotgun (WGS) entry which is preliminary data.</text>
</comment>
<dbReference type="PANTHER" id="PTHR11654">
    <property type="entry name" value="OLIGOPEPTIDE TRANSPORTER-RELATED"/>
    <property type="match status" value="1"/>
</dbReference>
<dbReference type="Proteomes" id="UP001642360">
    <property type="component" value="Unassembled WGS sequence"/>
</dbReference>
<evidence type="ECO:0000313" key="3">
    <source>
        <dbReference type="EMBL" id="CAK9171831.1"/>
    </source>
</evidence>
<dbReference type="Gene3D" id="1.20.1250.20">
    <property type="entry name" value="MFS general substrate transporter like domains"/>
    <property type="match status" value="1"/>
</dbReference>
<dbReference type="SUPFAM" id="SSF103473">
    <property type="entry name" value="MFS general substrate transporter"/>
    <property type="match status" value="1"/>
</dbReference>
<protein>
    <submittedName>
        <fullName evidence="3">Uncharacterized protein</fullName>
    </submittedName>
</protein>
<keyword evidence="2" id="KW-0812">Transmembrane</keyword>
<keyword evidence="2" id="KW-1133">Transmembrane helix</keyword>
<keyword evidence="4" id="KW-1185">Reference proteome</keyword>
<feature type="transmembrane region" description="Helical" evidence="2">
    <location>
        <begin position="86"/>
        <end position="103"/>
    </location>
</feature>
<dbReference type="EMBL" id="CAUOFW020005847">
    <property type="protein sequence ID" value="CAK9171831.1"/>
    <property type="molecule type" value="Genomic_DNA"/>
</dbReference>
<feature type="transmembrane region" description="Helical" evidence="2">
    <location>
        <begin position="109"/>
        <end position="127"/>
    </location>
</feature>
<dbReference type="AlphaFoldDB" id="A0ABC8TQT7"/>
<name>A0ABC8TQT7_9AQUA</name>
<accession>A0ABC8TQT7</accession>
<evidence type="ECO:0000313" key="4">
    <source>
        <dbReference type="Proteomes" id="UP001642360"/>
    </source>
</evidence>
<keyword evidence="2" id="KW-0472">Membrane</keyword>
<organism evidence="3 4">
    <name type="scientific">Ilex paraguariensis</name>
    <name type="common">yerba mate</name>
    <dbReference type="NCBI Taxonomy" id="185542"/>
    <lineage>
        <taxon>Eukaryota</taxon>
        <taxon>Viridiplantae</taxon>
        <taxon>Streptophyta</taxon>
        <taxon>Embryophyta</taxon>
        <taxon>Tracheophyta</taxon>
        <taxon>Spermatophyta</taxon>
        <taxon>Magnoliopsida</taxon>
        <taxon>eudicotyledons</taxon>
        <taxon>Gunneridae</taxon>
        <taxon>Pentapetalae</taxon>
        <taxon>asterids</taxon>
        <taxon>campanulids</taxon>
        <taxon>Aquifoliales</taxon>
        <taxon>Aquifoliaceae</taxon>
        <taxon>Ilex</taxon>
    </lineage>
</organism>
<reference evidence="3 4" key="1">
    <citation type="submission" date="2024-02" db="EMBL/GenBank/DDBJ databases">
        <authorList>
            <person name="Vignale AGUSTIN F."/>
            <person name="Sosa J E."/>
            <person name="Modenutti C."/>
        </authorList>
    </citation>
    <scope>NUCLEOTIDE SEQUENCE [LARGE SCALE GENOMIC DNA]</scope>
</reference>
<gene>
    <name evidence="3" type="ORF">ILEXP_LOCUS41437</name>
</gene>